<evidence type="ECO:0000313" key="1">
    <source>
        <dbReference type="EMBL" id="KAL0404152.1"/>
    </source>
</evidence>
<sequence length="92" mass="10935">MRTKDTSRISRFLRHCRRGPRDERGTFKRWHADHRKFFRTKMTEGSSVQEHGVKLLSLVEKPEDLKVGFNNDTYINMILQSLPPSYDVIWGK</sequence>
<dbReference type="AlphaFoldDB" id="A0AAW2TIQ9"/>
<comment type="caution">
    <text evidence="1">The sequence shown here is derived from an EMBL/GenBank/DDBJ whole genome shotgun (WGS) entry which is preliminary data.</text>
</comment>
<reference evidence="1" key="2">
    <citation type="journal article" date="2024" name="Plant">
        <title>Genomic evolution and insights into agronomic trait innovations of Sesamum species.</title>
        <authorList>
            <person name="Miao H."/>
            <person name="Wang L."/>
            <person name="Qu L."/>
            <person name="Liu H."/>
            <person name="Sun Y."/>
            <person name="Le M."/>
            <person name="Wang Q."/>
            <person name="Wei S."/>
            <person name="Zheng Y."/>
            <person name="Lin W."/>
            <person name="Duan Y."/>
            <person name="Cao H."/>
            <person name="Xiong S."/>
            <person name="Wang X."/>
            <person name="Wei L."/>
            <person name="Li C."/>
            <person name="Ma Q."/>
            <person name="Ju M."/>
            <person name="Zhao R."/>
            <person name="Li G."/>
            <person name="Mu C."/>
            <person name="Tian Q."/>
            <person name="Mei H."/>
            <person name="Zhang T."/>
            <person name="Gao T."/>
            <person name="Zhang H."/>
        </authorList>
    </citation>
    <scope>NUCLEOTIDE SEQUENCE</scope>
    <source>
        <strain evidence="1">G02</strain>
    </source>
</reference>
<accession>A0AAW2TIQ9</accession>
<reference evidence="1" key="1">
    <citation type="submission" date="2020-06" db="EMBL/GenBank/DDBJ databases">
        <authorList>
            <person name="Li T."/>
            <person name="Hu X."/>
            <person name="Zhang T."/>
            <person name="Song X."/>
            <person name="Zhang H."/>
            <person name="Dai N."/>
            <person name="Sheng W."/>
            <person name="Hou X."/>
            <person name="Wei L."/>
        </authorList>
    </citation>
    <scope>NUCLEOTIDE SEQUENCE</scope>
    <source>
        <strain evidence="1">G02</strain>
        <tissue evidence="1">Leaf</tissue>
    </source>
</reference>
<organism evidence="1">
    <name type="scientific">Sesamum radiatum</name>
    <name type="common">Black benniseed</name>
    <dbReference type="NCBI Taxonomy" id="300843"/>
    <lineage>
        <taxon>Eukaryota</taxon>
        <taxon>Viridiplantae</taxon>
        <taxon>Streptophyta</taxon>
        <taxon>Embryophyta</taxon>
        <taxon>Tracheophyta</taxon>
        <taxon>Spermatophyta</taxon>
        <taxon>Magnoliopsida</taxon>
        <taxon>eudicotyledons</taxon>
        <taxon>Gunneridae</taxon>
        <taxon>Pentapetalae</taxon>
        <taxon>asterids</taxon>
        <taxon>lamiids</taxon>
        <taxon>Lamiales</taxon>
        <taxon>Pedaliaceae</taxon>
        <taxon>Sesamum</taxon>
    </lineage>
</organism>
<gene>
    <name evidence="1" type="ORF">Sradi_2056000</name>
</gene>
<dbReference type="Pfam" id="PF14223">
    <property type="entry name" value="Retrotran_gag_2"/>
    <property type="match status" value="1"/>
</dbReference>
<name>A0AAW2TIQ9_SESRA</name>
<dbReference type="EMBL" id="JACGWJ010000008">
    <property type="protein sequence ID" value="KAL0404152.1"/>
    <property type="molecule type" value="Genomic_DNA"/>
</dbReference>
<proteinExistence type="predicted"/>
<protein>
    <submittedName>
        <fullName evidence="1">Uncharacterized protein</fullName>
    </submittedName>
</protein>